<evidence type="ECO:0000313" key="1">
    <source>
        <dbReference type="EMBL" id="EGA70656.1"/>
    </source>
</evidence>
<name>E8M5T4_PHOS4</name>
<dbReference type="EMBL" id="AEVT01000057">
    <property type="protein sequence ID" value="EGA70656.1"/>
    <property type="molecule type" value="Genomic_DNA"/>
</dbReference>
<sequence length="53" mass="6206">MTQIQFEQFKKQISTLSPQQLRALRGEINNTLEHTEDRLVTEEELNLISSLFS</sequence>
<gene>
    <name evidence="1" type="ORF">VISI1226_16133</name>
</gene>
<proteinExistence type="predicted"/>
<protein>
    <submittedName>
        <fullName evidence="1">Uncharacterized protein</fullName>
    </submittedName>
</protein>
<dbReference type="eggNOG" id="ENOG5031NT4">
    <property type="taxonomic scope" value="Bacteria"/>
</dbReference>
<dbReference type="RefSeq" id="WP_008076225.1">
    <property type="nucleotide sequence ID" value="NZ_AEVT01000057.1"/>
</dbReference>
<evidence type="ECO:0000313" key="2">
    <source>
        <dbReference type="Proteomes" id="UP000006228"/>
    </source>
</evidence>
<reference evidence="1 2" key="1">
    <citation type="journal article" date="2012" name="Int. J. Syst. Evol. Microbiol.">
        <title>Vibrio caribbeanicus sp. nov., isolated from the marine sponge Scleritoderma cyanea.</title>
        <authorList>
            <person name="Hoffmann M."/>
            <person name="Monday S.R."/>
            <person name="Allard M.W."/>
            <person name="Strain E.A."/>
            <person name="Whittaker P."/>
            <person name="Naum M."/>
            <person name="McCarthy P.J."/>
            <person name="Lopez J.V."/>
            <person name="Fischer M."/>
            <person name="Brown E.W."/>
        </authorList>
    </citation>
    <scope>NUCLEOTIDE SEQUENCE [LARGE SCALE GENOMIC DNA]</scope>
    <source>
        <strain evidence="2">DSMZ 21326</strain>
    </source>
</reference>
<comment type="caution">
    <text evidence="1">The sequence shown here is derived from an EMBL/GenBank/DDBJ whole genome shotgun (WGS) entry which is preliminary data.</text>
</comment>
<dbReference type="GeneID" id="95571764"/>
<accession>E8M5T4</accession>
<dbReference type="AlphaFoldDB" id="E8M5T4"/>
<organism evidence="1 2">
    <name type="scientific">Vibrio sinaloensis DSM 21326</name>
    <dbReference type="NCBI Taxonomy" id="945550"/>
    <lineage>
        <taxon>Bacteria</taxon>
        <taxon>Pseudomonadati</taxon>
        <taxon>Pseudomonadota</taxon>
        <taxon>Gammaproteobacteria</taxon>
        <taxon>Vibrionales</taxon>
        <taxon>Vibrionaceae</taxon>
        <taxon>Vibrio</taxon>
        <taxon>Vibrio oreintalis group</taxon>
    </lineage>
</organism>
<dbReference type="Proteomes" id="UP000006228">
    <property type="component" value="Unassembled WGS sequence"/>
</dbReference>